<feature type="signal peptide" evidence="1">
    <location>
        <begin position="1"/>
        <end position="24"/>
    </location>
</feature>
<dbReference type="InterPro" id="IPR011050">
    <property type="entry name" value="Pectin_lyase_fold/virulence"/>
</dbReference>
<sequence>MVSQSVGGLVLAAMLVLGSIPASPEPAAAANATYYVAVTGSDSNPGTSAEPFRTIQQAADVMQPGDTAVIRAGTYRETVTPASSGAEGAPITFRAEAGATVVVSGTEPLGGWTQHAGNVYKAALAPLQNLGHENQLFVGSGGTAAPLWEARWPNVDAYSLPGLRDGMAVMDAGSAAGTEIVDGDLTQPDGFWDGATVWVRGGHGYLAQTTTVEDYDAASHTLHLAPIPDNADYLYPTAGNDYYLSGVLGALDAPGEWHIDAAAGTVYVWAPGGGIPSDVEIKQRTTAFDLSGKSHIRLEGIGTFAATIWMDDSHHNVLDGIRVLYPYFSDFSQGYYPGHQDNSGINLSGDGNELRNSTVAYSSGTLVKVNGSHNRVVNNEIHDGDYMGSYASLVVLESGEQNLISHNTLRDAGRASIYWKRGSANVQYNDIYNGMWLSRDGGMIYTYGADLGNSEIHHNRIHGNHAYSSGFNLYLDNFTENAVVHHNVIYGGDTGIVLNTPGNFKLIYNNTVVNNGQSFSYWGEEPYGAELYGTRIFNNIFTDAASFTPDTVVGNNVTDAAGIGFADPGAGDYRLTAGSTAVNAGAMVPGITDGFAGVAPDAGAYEYGGADWTAGHDFANPPDPAFVPVNTPYMNLLRNSGFELGLAQWGNSSTGTTIGVDGSTGWAKRGLFQKLRLGGGADGVAQTVTGLKPNTGYKLVGWLHNDAGEAVNIGVKEYGGEERSAYSDDTEYVRREVDFTTGPTQTSALVYVYKSSAGPGYSYADDLGLIETTPFDGGDGQALKEVALEASAFVYTIRDRGSLSLVGTLNDGTAADLFAADSIAITSSDSGVVRIDRVDGTTAQLTAIGAGQATITATVTLDGRTKAAARTVTVFPKQTNGAVQGWKADAYGEHARGFALKEDGKLSLIGQGDNVWASADDFVFLNRKVKAKANETVTLTATIDAFHTKDPNAAIGLMLRDDDAVDAKHVHFRADGLGALRYAYRNEESIQHPENYWGSQSGVLMIFDKSVTFPAKLKLVMAGQTVTGYYETADGWQEMGTVACEYTGKHLLAGVGLYSGTGSAPVKAVISDLKVEAGVE</sequence>
<gene>
    <name evidence="4" type="ORF">ACFO3S_21310</name>
</gene>
<dbReference type="PANTHER" id="PTHR36453:SF1">
    <property type="entry name" value="RIGHT HANDED BETA HELIX DOMAIN-CONTAINING PROTEIN"/>
    <property type="match status" value="1"/>
</dbReference>
<accession>A0ABV9FFW2</accession>
<dbReference type="InterPro" id="IPR006626">
    <property type="entry name" value="PbH1"/>
</dbReference>
<dbReference type="InterPro" id="IPR053868">
    <property type="entry name" value="Pel9A-like_beta_helix"/>
</dbReference>
<evidence type="ECO:0000313" key="5">
    <source>
        <dbReference type="Proteomes" id="UP001596028"/>
    </source>
</evidence>
<comment type="caution">
    <text evidence="4">The sequence shown here is derived from an EMBL/GenBank/DDBJ whole genome shotgun (WGS) entry which is preliminary data.</text>
</comment>
<dbReference type="Gene3D" id="2.160.20.10">
    <property type="entry name" value="Single-stranded right-handed beta-helix, Pectin lyase-like"/>
    <property type="match status" value="2"/>
</dbReference>
<dbReference type="PANTHER" id="PTHR36453">
    <property type="entry name" value="SECRETED PROTEIN-RELATED"/>
    <property type="match status" value="1"/>
</dbReference>
<dbReference type="Proteomes" id="UP001596028">
    <property type="component" value="Unassembled WGS sequence"/>
</dbReference>
<evidence type="ECO:0000256" key="1">
    <source>
        <dbReference type="SAM" id="SignalP"/>
    </source>
</evidence>
<organism evidence="4 5">
    <name type="scientific">Cohnella hongkongensis</name>
    <dbReference type="NCBI Taxonomy" id="178337"/>
    <lineage>
        <taxon>Bacteria</taxon>
        <taxon>Bacillati</taxon>
        <taxon>Bacillota</taxon>
        <taxon>Bacilli</taxon>
        <taxon>Bacillales</taxon>
        <taxon>Paenibacillaceae</taxon>
        <taxon>Cohnella</taxon>
    </lineage>
</organism>
<proteinExistence type="predicted"/>
<feature type="chain" id="PRO_5046791978" evidence="1">
    <location>
        <begin position="25"/>
        <end position="1080"/>
    </location>
</feature>
<dbReference type="RefSeq" id="WP_378100208.1">
    <property type="nucleotide sequence ID" value="NZ_JBHSEP010000019.1"/>
</dbReference>
<dbReference type="InterPro" id="IPR039448">
    <property type="entry name" value="Beta_helix"/>
</dbReference>
<dbReference type="Pfam" id="PF22842">
    <property type="entry name" value="Pel9A-like_beta_helix"/>
    <property type="match status" value="1"/>
</dbReference>
<dbReference type="Gene3D" id="2.60.120.260">
    <property type="entry name" value="Galactose-binding domain-like"/>
    <property type="match status" value="1"/>
</dbReference>
<dbReference type="InterPro" id="IPR012334">
    <property type="entry name" value="Pectin_lyas_fold"/>
</dbReference>
<evidence type="ECO:0000259" key="3">
    <source>
        <dbReference type="Pfam" id="PF22842"/>
    </source>
</evidence>
<keyword evidence="5" id="KW-1185">Reference proteome</keyword>
<evidence type="ECO:0000259" key="2">
    <source>
        <dbReference type="Pfam" id="PF13229"/>
    </source>
</evidence>
<feature type="domain" description="Pel9A-like right handed beta-helix region" evidence="3">
    <location>
        <begin position="29"/>
        <end position="76"/>
    </location>
</feature>
<protein>
    <submittedName>
        <fullName evidence="4">Right-handed parallel beta-helix repeat-containing protein</fullName>
    </submittedName>
</protein>
<evidence type="ECO:0000313" key="4">
    <source>
        <dbReference type="EMBL" id="MFC4600797.1"/>
    </source>
</evidence>
<feature type="domain" description="Right handed beta helix" evidence="2">
    <location>
        <begin position="398"/>
        <end position="545"/>
    </location>
</feature>
<dbReference type="SMART" id="SM00710">
    <property type="entry name" value="PbH1"/>
    <property type="match status" value="6"/>
</dbReference>
<keyword evidence="1" id="KW-0732">Signal</keyword>
<name>A0ABV9FFW2_9BACL</name>
<dbReference type="SUPFAM" id="SSF51126">
    <property type="entry name" value="Pectin lyase-like"/>
    <property type="match status" value="1"/>
</dbReference>
<dbReference type="EMBL" id="JBHSEP010000019">
    <property type="protein sequence ID" value="MFC4600797.1"/>
    <property type="molecule type" value="Genomic_DNA"/>
</dbReference>
<dbReference type="Gene3D" id="2.60.40.1080">
    <property type="match status" value="1"/>
</dbReference>
<reference evidence="5" key="1">
    <citation type="journal article" date="2019" name="Int. J. Syst. Evol. Microbiol.">
        <title>The Global Catalogue of Microorganisms (GCM) 10K type strain sequencing project: providing services to taxonomists for standard genome sequencing and annotation.</title>
        <authorList>
            <consortium name="The Broad Institute Genomics Platform"/>
            <consortium name="The Broad Institute Genome Sequencing Center for Infectious Disease"/>
            <person name="Wu L."/>
            <person name="Ma J."/>
        </authorList>
    </citation>
    <scope>NUCLEOTIDE SEQUENCE [LARGE SCALE GENOMIC DNA]</scope>
    <source>
        <strain evidence="5">CCUG 49571</strain>
    </source>
</reference>
<dbReference type="Pfam" id="PF13229">
    <property type="entry name" value="Beta_helix"/>
    <property type="match status" value="1"/>
</dbReference>